<name>A0A4U0XI17_9PEZI</name>
<dbReference type="AlphaFoldDB" id="A0A4U0XI17"/>
<sequence length="115" mass="13075">MNAQPFAFIELKDLRTFTFMKTFMNVECPIDSSVSGWIRYDQMKQDVKSLEAGSIKMVAKAIQLIAERQKLVSLVVLLPGRYGDDMWDVKNDKVYFAEETFSEDIVGGHGEVMDA</sequence>
<accession>A0A4U0XI17</accession>
<gene>
    <name evidence="1" type="ORF">B0A49_08382</name>
</gene>
<evidence type="ECO:0000313" key="1">
    <source>
        <dbReference type="EMBL" id="TKA76772.1"/>
    </source>
</evidence>
<keyword evidence="2" id="KW-1185">Reference proteome</keyword>
<evidence type="ECO:0000313" key="2">
    <source>
        <dbReference type="Proteomes" id="UP000308768"/>
    </source>
</evidence>
<organism evidence="1 2">
    <name type="scientific">Cryomyces minteri</name>
    <dbReference type="NCBI Taxonomy" id="331657"/>
    <lineage>
        <taxon>Eukaryota</taxon>
        <taxon>Fungi</taxon>
        <taxon>Dikarya</taxon>
        <taxon>Ascomycota</taxon>
        <taxon>Pezizomycotina</taxon>
        <taxon>Dothideomycetes</taxon>
        <taxon>Dothideomycetes incertae sedis</taxon>
        <taxon>Cryomyces</taxon>
    </lineage>
</organism>
<dbReference type="Proteomes" id="UP000308768">
    <property type="component" value="Unassembled WGS sequence"/>
</dbReference>
<protein>
    <submittedName>
        <fullName evidence="1">Uncharacterized protein</fullName>
    </submittedName>
</protein>
<reference evidence="1 2" key="1">
    <citation type="submission" date="2017-03" db="EMBL/GenBank/DDBJ databases">
        <title>Genomes of endolithic fungi from Antarctica.</title>
        <authorList>
            <person name="Coleine C."/>
            <person name="Masonjones S."/>
            <person name="Stajich J.E."/>
        </authorList>
    </citation>
    <scope>NUCLEOTIDE SEQUENCE [LARGE SCALE GENOMIC DNA]</scope>
    <source>
        <strain evidence="1 2">CCFEE 5187</strain>
    </source>
</reference>
<dbReference type="OrthoDB" id="3646601at2759"/>
<proteinExistence type="predicted"/>
<comment type="caution">
    <text evidence="1">The sequence shown here is derived from an EMBL/GenBank/DDBJ whole genome shotgun (WGS) entry which is preliminary data.</text>
</comment>
<dbReference type="EMBL" id="NAJN01000221">
    <property type="protein sequence ID" value="TKA76772.1"/>
    <property type="molecule type" value="Genomic_DNA"/>
</dbReference>